<evidence type="ECO:0000313" key="2">
    <source>
        <dbReference type="Proteomes" id="UP000758603"/>
    </source>
</evidence>
<dbReference type="GeneID" id="70128537"/>
<organism evidence="1 2">
    <name type="scientific">Truncatella angustata</name>
    <dbReference type="NCBI Taxonomy" id="152316"/>
    <lineage>
        <taxon>Eukaryota</taxon>
        <taxon>Fungi</taxon>
        <taxon>Dikarya</taxon>
        <taxon>Ascomycota</taxon>
        <taxon>Pezizomycotina</taxon>
        <taxon>Sordariomycetes</taxon>
        <taxon>Xylariomycetidae</taxon>
        <taxon>Amphisphaeriales</taxon>
        <taxon>Sporocadaceae</taxon>
        <taxon>Truncatella</taxon>
    </lineage>
</organism>
<comment type="caution">
    <text evidence="1">The sequence shown here is derived from an EMBL/GenBank/DDBJ whole genome shotgun (WGS) entry which is preliminary data.</text>
</comment>
<dbReference type="Proteomes" id="UP000758603">
    <property type="component" value="Unassembled WGS sequence"/>
</dbReference>
<reference evidence="1" key="1">
    <citation type="journal article" date="2021" name="Nat. Commun.">
        <title>Genetic determinants of endophytism in the Arabidopsis root mycobiome.</title>
        <authorList>
            <person name="Mesny F."/>
            <person name="Miyauchi S."/>
            <person name="Thiergart T."/>
            <person name="Pickel B."/>
            <person name="Atanasova L."/>
            <person name="Karlsson M."/>
            <person name="Huettel B."/>
            <person name="Barry K.W."/>
            <person name="Haridas S."/>
            <person name="Chen C."/>
            <person name="Bauer D."/>
            <person name="Andreopoulos W."/>
            <person name="Pangilinan J."/>
            <person name="LaButti K."/>
            <person name="Riley R."/>
            <person name="Lipzen A."/>
            <person name="Clum A."/>
            <person name="Drula E."/>
            <person name="Henrissat B."/>
            <person name="Kohler A."/>
            <person name="Grigoriev I.V."/>
            <person name="Martin F.M."/>
            <person name="Hacquard S."/>
        </authorList>
    </citation>
    <scope>NUCLEOTIDE SEQUENCE</scope>
    <source>
        <strain evidence="1">MPI-SDFR-AT-0073</strain>
    </source>
</reference>
<name>A0A9P8UTM9_9PEZI</name>
<dbReference type="EMBL" id="JAGPXC010000002">
    <property type="protein sequence ID" value="KAH6657862.1"/>
    <property type="molecule type" value="Genomic_DNA"/>
</dbReference>
<accession>A0A9P8UTM9</accession>
<dbReference type="SUPFAM" id="SSF52047">
    <property type="entry name" value="RNI-like"/>
    <property type="match status" value="1"/>
</dbReference>
<evidence type="ECO:0000313" key="1">
    <source>
        <dbReference type="EMBL" id="KAH6657862.1"/>
    </source>
</evidence>
<dbReference type="OrthoDB" id="3437411at2759"/>
<keyword evidence="2" id="KW-1185">Reference proteome</keyword>
<gene>
    <name evidence="1" type="ORF">BKA67DRAFT_533049</name>
</gene>
<proteinExistence type="predicted"/>
<protein>
    <submittedName>
        <fullName evidence="1">Uncharacterized protein</fullName>
    </submittedName>
</protein>
<dbReference type="RefSeq" id="XP_045962096.1">
    <property type="nucleotide sequence ID" value="XM_046099645.1"/>
</dbReference>
<sequence length="608" mass="69706">MAHTFARTLKKIQSTSQTTAHVRRIQSYPSSQALSYFPLQYGLQQSQQVRHLSAWTHARTSRRTHMIGTRNIIPCISAYCQHSSRRSKYKSAGPLSKRYRRLRVDLHNEEDFTYPLIASYVQNPSLASTVEEFVIDEHSYPGSYGTGEDNLWRPIVGPIAPETSCSVPRSAHDSIVAYIKSLGLGDATADQMIQAFEWKRRKLSGPLCGGHRTGCSGLDELRDLHYVSAATVILLALCENIRILYMGGVRHETPLHQFLLKNNYELLHHPVLRNVKCVEIIPSCYTRWNYDGVYYDLEFMEYFKYFHRLPNLHTVTMEGIGEYQAESCVFPPATSNLKKLHIGHTDMSSWMFRGILSIPKALEELSISEGGFSHMDGGNSILYPKHLRMALLEHRETLRVLDLDLGRCLPEIDSTWARNAYYNTPASSIDHGHGSFCAEVYQEYQDDEYFRLDLAKSKRPLYANKVPDTQKYGYTIGSLHDFISLTHLSINFRLLFGPSKEQDNENPALYLYPNPIRRLAEEPTSRLIDTLPPNLEYLCLYNYNRGENRDIDEQVEELMEKRNGRLPKLLVVKGVEEEVVGVTAQYDDEIPEGEHWERPEVDLSCVEV</sequence>
<dbReference type="AlphaFoldDB" id="A0A9P8UTM9"/>